<dbReference type="AlphaFoldDB" id="A0A7H8R9B2"/>
<feature type="compositionally biased region" description="Polar residues" evidence="1">
    <location>
        <begin position="292"/>
        <end position="309"/>
    </location>
</feature>
<sequence>MCFYFPSSKKHPLDSGAPEPQWRYVRKRAGGRVVSRQIMRGDQVVRFQGGFPRASIPRPVLTTPNRTATGQEGVGEIAIKTENAKTNSKRIASARPSATIKSEKKTGGDVTQKKADAAGVPSWNSWEKDKPSGDWTIHDLYVEKDDAKTIASNENSKSNRPQTFQDKKGGRNGGKQNDKGSGNKRVSSNTKSEKRQGNKSGDNNTTSDWETPENKGDSGNSNESEWAPADANDWLYQGGWELEPNDTNDDEKVEHNTGTWEPWDASPGDKCTEENNSEENDSMQQVPGAWPDTNTENDSEKNNSVNTRKGQAVSKKDKKQENKQQGNPKGLKKPRVKGKGANAIVEFCVCEADNSVSLKSTQEILENCQPGEWQQDEQGNPFFQRAQEESISNTQTWKADTQTSFVDTQSPVGGW</sequence>
<feature type="compositionally biased region" description="Polar residues" evidence="1">
    <location>
        <begin position="150"/>
        <end position="164"/>
    </location>
</feature>
<feature type="region of interest" description="Disordered" evidence="1">
    <location>
        <begin position="86"/>
        <end position="134"/>
    </location>
</feature>
<feature type="region of interest" description="Disordered" evidence="1">
    <location>
        <begin position="149"/>
        <end position="338"/>
    </location>
</feature>
<dbReference type="KEGG" id="trg:TRUGW13939_08451"/>
<keyword evidence="3" id="KW-1185">Reference proteome</keyword>
<dbReference type="EMBL" id="CP055901">
    <property type="protein sequence ID" value="QKX61303.1"/>
    <property type="molecule type" value="Genomic_DNA"/>
</dbReference>
<dbReference type="OrthoDB" id="10459003at2759"/>
<proteinExistence type="predicted"/>
<dbReference type="GeneID" id="55995940"/>
<feature type="region of interest" description="Disordered" evidence="1">
    <location>
        <begin position="387"/>
        <end position="415"/>
    </location>
</feature>
<name>A0A7H8R9B2_TALRU</name>
<protein>
    <submittedName>
        <fullName evidence="2">Uncharacterized protein</fullName>
    </submittedName>
</protein>
<feature type="compositionally biased region" description="Basic and acidic residues" evidence="1">
    <location>
        <begin position="101"/>
        <end position="116"/>
    </location>
</feature>
<accession>A0A7H8R9B2</accession>
<feature type="compositionally biased region" description="Polar residues" evidence="1">
    <location>
        <begin position="198"/>
        <end position="209"/>
    </location>
</feature>
<gene>
    <name evidence="2" type="ORF">TRUGW13939_08451</name>
</gene>
<dbReference type="Proteomes" id="UP000509510">
    <property type="component" value="Chromosome IV"/>
</dbReference>
<reference evidence="3" key="1">
    <citation type="submission" date="2020-06" db="EMBL/GenBank/DDBJ databases">
        <title>A chromosome-scale genome assembly of Talaromyces rugulosus W13939.</title>
        <authorList>
            <person name="Wang B."/>
            <person name="Guo L."/>
            <person name="Ye K."/>
            <person name="Wang L."/>
        </authorList>
    </citation>
    <scope>NUCLEOTIDE SEQUENCE [LARGE SCALE GENOMIC DNA]</scope>
    <source>
        <strain evidence="3">W13939</strain>
    </source>
</reference>
<evidence type="ECO:0000256" key="1">
    <source>
        <dbReference type="SAM" id="MobiDB-lite"/>
    </source>
</evidence>
<evidence type="ECO:0000313" key="3">
    <source>
        <dbReference type="Proteomes" id="UP000509510"/>
    </source>
</evidence>
<evidence type="ECO:0000313" key="2">
    <source>
        <dbReference type="EMBL" id="QKX61303.1"/>
    </source>
</evidence>
<dbReference type="RefSeq" id="XP_035347478.1">
    <property type="nucleotide sequence ID" value="XM_035491585.1"/>
</dbReference>
<organism evidence="2 3">
    <name type="scientific">Talaromyces rugulosus</name>
    <name type="common">Penicillium rugulosum</name>
    <dbReference type="NCBI Taxonomy" id="121627"/>
    <lineage>
        <taxon>Eukaryota</taxon>
        <taxon>Fungi</taxon>
        <taxon>Dikarya</taxon>
        <taxon>Ascomycota</taxon>
        <taxon>Pezizomycotina</taxon>
        <taxon>Eurotiomycetes</taxon>
        <taxon>Eurotiomycetidae</taxon>
        <taxon>Eurotiales</taxon>
        <taxon>Trichocomaceae</taxon>
        <taxon>Talaromyces</taxon>
        <taxon>Talaromyces sect. Islandici</taxon>
    </lineage>
</organism>
<feature type="compositionally biased region" description="Polar residues" evidence="1">
    <location>
        <begin position="389"/>
        <end position="415"/>
    </location>
</feature>